<proteinExistence type="predicted"/>
<accession>A0A0S6VQ84</accession>
<evidence type="ECO:0000256" key="1">
    <source>
        <dbReference type="SAM" id="MobiDB-lite"/>
    </source>
</evidence>
<dbReference type="Proteomes" id="UP000030700">
    <property type="component" value="Unassembled WGS sequence"/>
</dbReference>
<dbReference type="AlphaFoldDB" id="A0A0S6VQ84"/>
<protein>
    <submittedName>
        <fullName evidence="2">Uncharacterized protein</fullName>
    </submittedName>
</protein>
<keyword evidence="3" id="KW-1185">Reference proteome</keyword>
<gene>
    <name evidence="2" type="ORF">U14_00420</name>
</gene>
<name>A0A0S6VQ84_9BACT</name>
<evidence type="ECO:0000313" key="2">
    <source>
        <dbReference type="EMBL" id="GAK49202.1"/>
    </source>
</evidence>
<dbReference type="HOGENOM" id="CLU_592728_0_0_0"/>
<dbReference type="EMBL" id="DF820455">
    <property type="protein sequence ID" value="GAK49202.1"/>
    <property type="molecule type" value="Genomic_DNA"/>
</dbReference>
<organism evidence="2 3">
    <name type="scientific">Candidatus Moduliflexus flocculans</name>
    <dbReference type="NCBI Taxonomy" id="1499966"/>
    <lineage>
        <taxon>Bacteria</taxon>
        <taxon>Candidatus Moduliflexota</taxon>
        <taxon>Candidatus Moduliflexia</taxon>
        <taxon>Candidatus Moduliflexales</taxon>
        <taxon>Candidatus Moduliflexaceae</taxon>
    </lineage>
</organism>
<reference evidence="2 3" key="1">
    <citation type="journal article" date="2015" name="PeerJ">
        <title>First genomic representation of candidate bacterial phylum KSB3 points to enhanced environmental sensing as a trigger of wastewater bulking.</title>
        <authorList>
            <person name="Sekiguchi Y."/>
            <person name="Ohashi A."/>
            <person name="Parks D.H."/>
            <person name="Yamauchi T."/>
            <person name="Tyson G.W."/>
            <person name="Hugenholtz P."/>
        </authorList>
    </citation>
    <scope>NUCLEOTIDE SEQUENCE [LARGE SCALE GENOMIC DNA]</scope>
</reference>
<sequence length="461" mass="52395">MENQHVQSNNMAEQLAEQITQELEKVVGIDQAQLRQYIDNIAGMRSKEIETVLKGLKSRLGEKLLPLLEEMTRHENETLAEIGVNGLGTVPSFKAAQFLAEINNTHPLKTIRKAARKSLHKLKTVGIEVETTIKPLLGEIKHTRYKAMISPVDGTGTQLILLTQEMLAGDLHFLQVVASDEDGIAECTSKRGMTKKMFAKLPETFAMQVGAKEPMLAEADYDFAMSLLLDAEKVTESLPEEYESGKNFFELSQAQAVANPVYQTFDVDVLKQQPELLKTSAELFQNDHFLSWHLPLNELGDYAQELLDQDDSPIEISENVRQERKDDVYQKVIDAKVDETMTQRLKRRLEIMAYVFAQQGKEDDAKKSLIAAISLGETPRAELKAHPFLRELLTISLTATQDVLESGYNPEELDRKEYYLMRDDDGNIRVEYSEQPHHHDHNHDHHDHDHDEDCDCGHDHE</sequence>
<evidence type="ECO:0000313" key="3">
    <source>
        <dbReference type="Proteomes" id="UP000030700"/>
    </source>
</evidence>
<feature type="region of interest" description="Disordered" evidence="1">
    <location>
        <begin position="436"/>
        <end position="461"/>
    </location>
</feature>
<dbReference type="STRING" id="1499966.U14_00420"/>